<dbReference type="InterPro" id="IPR000843">
    <property type="entry name" value="HTH_LacI"/>
</dbReference>
<name>A0ABU9Y490_9SPHN</name>
<dbReference type="SUPFAM" id="SSF53822">
    <property type="entry name" value="Periplasmic binding protein-like I"/>
    <property type="match status" value="1"/>
</dbReference>
<keyword evidence="6" id="KW-1185">Reference proteome</keyword>
<dbReference type="InterPro" id="IPR046335">
    <property type="entry name" value="LacI/GalR-like_sensor"/>
</dbReference>
<keyword evidence="1" id="KW-0805">Transcription regulation</keyword>
<feature type="domain" description="HTH lacI-type" evidence="4">
    <location>
        <begin position="7"/>
        <end position="61"/>
    </location>
</feature>
<reference evidence="5 6" key="1">
    <citation type="submission" date="2024-05" db="EMBL/GenBank/DDBJ databases">
        <authorList>
            <person name="Liu Q."/>
            <person name="Xin Y.-H."/>
        </authorList>
    </citation>
    <scope>NUCLEOTIDE SEQUENCE [LARGE SCALE GENOMIC DNA]</scope>
    <source>
        <strain evidence="5 6">CGMCC 1.10181</strain>
    </source>
</reference>
<dbReference type="SUPFAM" id="SSF47413">
    <property type="entry name" value="lambda repressor-like DNA-binding domains"/>
    <property type="match status" value="1"/>
</dbReference>
<evidence type="ECO:0000256" key="1">
    <source>
        <dbReference type="ARBA" id="ARBA00023015"/>
    </source>
</evidence>
<accession>A0ABU9Y490</accession>
<dbReference type="PROSITE" id="PS50932">
    <property type="entry name" value="HTH_LACI_2"/>
    <property type="match status" value="1"/>
</dbReference>
<dbReference type="SMART" id="SM00354">
    <property type="entry name" value="HTH_LACI"/>
    <property type="match status" value="1"/>
</dbReference>
<keyword evidence="2 5" id="KW-0238">DNA-binding</keyword>
<dbReference type="EMBL" id="JBDIME010000010">
    <property type="protein sequence ID" value="MEN2790624.1"/>
    <property type="molecule type" value="Genomic_DNA"/>
</dbReference>
<proteinExistence type="predicted"/>
<dbReference type="Gene3D" id="3.40.50.2300">
    <property type="match status" value="2"/>
</dbReference>
<sequence length="345" mass="37647">MEQGRRATIVDVAREADVSIKTVSRVFNDAPNVTAKTRERVIKVATALHYHPNVVAQGLVGRRSYLLGLFYENPSPNYVVELQQGALDRLHGEKYRLVVLPVEQVSAIAENILSLVRSAALDGIVLTPPASDHPVIIERLKAAHFPFVRIAPTRSPDLGPHTITDDVGAARMMTEYLISLGHRRIGMIKGDPSHPSSEARLLGFSNALSAAGLKMRLDDIEQGMYTFESGFEAARRLLSRSERPTAIFAQNDDMAAGAIMAAHDLRIEVPGALSIAGFDDSAIAKIVWPRLTTIHQPVFDMARAATDMLVAMLEKKPHEQVINYPVALVTRQSTGPAPKGQPSTD</sequence>
<dbReference type="Pfam" id="PF00356">
    <property type="entry name" value="LacI"/>
    <property type="match status" value="1"/>
</dbReference>
<dbReference type="InterPro" id="IPR028082">
    <property type="entry name" value="Peripla_BP_I"/>
</dbReference>
<dbReference type="RefSeq" id="WP_343888368.1">
    <property type="nucleotide sequence ID" value="NZ_BAAAEH010000008.1"/>
</dbReference>
<evidence type="ECO:0000256" key="3">
    <source>
        <dbReference type="ARBA" id="ARBA00023163"/>
    </source>
</evidence>
<organism evidence="5 6">
    <name type="scientific">Sphingomonas oligophenolica</name>
    <dbReference type="NCBI Taxonomy" id="301154"/>
    <lineage>
        <taxon>Bacteria</taxon>
        <taxon>Pseudomonadati</taxon>
        <taxon>Pseudomonadota</taxon>
        <taxon>Alphaproteobacteria</taxon>
        <taxon>Sphingomonadales</taxon>
        <taxon>Sphingomonadaceae</taxon>
        <taxon>Sphingomonas</taxon>
    </lineage>
</organism>
<dbReference type="PANTHER" id="PTHR30146:SF153">
    <property type="entry name" value="LACTOSE OPERON REPRESSOR"/>
    <property type="match status" value="1"/>
</dbReference>
<dbReference type="CDD" id="cd01545">
    <property type="entry name" value="PBP1_SalR"/>
    <property type="match status" value="1"/>
</dbReference>
<protein>
    <submittedName>
        <fullName evidence="5">LacI family DNA-binding transcriptional regulator</fullName>
    </submittedName>
</protein>
<evidence type="ECO:0000313" key="5">
    <source>
        <dbReference type="EMBL" id="MEN2790624.1"/>
    </source>
</evidence>
<gene>
    <name evidence="5" type="ORF">ABC974_13370</name>
</gene>
<evidence type="ECO:0000259" key="4">
    <source>
        <dbReference type="PROSITE" id="PS50932"/>
    </source>
</evidence>
<evidence type="ECO:0000256" key="2">
    <source>
        <dbReference type="ARBA" id="ARBA00023125"/>
    </source>
</evidence>
<evidence type="ECO:0000313" key="6">
    <source>
        <dbReference type="Proteomes" id="UP001419910"/>
    </source>
</evidence>
<keyword evidence="3" id="KW-0804">Transcription</keyword>
<dbReference type="CDD" id="cd01392">
    <property type="entry name" value="HTH_LacI"/>
    <property type="match status" value="1"/>
</dbReference>
<dbReference type="Gene3D" id="1.10.260.40">
    <property type="entry name" value="lambda repressor-like DNA-binding domains"/>
    <property type="match status" value="1"/>
</dbReference>
<dbReference type="InterPro" id="IPR010982">
    <property type="entry name" value="Lambda_DNA-bd_dom_sf"/>
</dbReference>
<comment type="caution">
    <text evidence="5">The sequence shown here is derived from an EMBL/GenBank/DDBJ whole genome shotgun (WGS) entry which is preliminary data.</text>
</comment>
<dbReference type="Proteomes" id="UP001419910">
    <property type="component" value="Unassembled WGS sequence"/>
</dbReference>
<dbReference type="GO" id="GO:0003677">
    <property type="term" value="F:DNA binding"/>
    <property type="evidence" value="ECO:0007669"/>
    <property type="project" value="UniProtKB-KW"/>
</dbReference>
<dbReference type="PANTHER" id="PTHR30146">
    <property type="entry name" value="LACI-RELATED TRANSCRIPTIONAL REPRESSOR"/>
    <property type="match status" value="1"/>
</dbReference>
<dbReference type="Pfam" id="PF13377">
    <property type="entry name" value="Peripla_BP_3"/>
    <property type="match status" value="1"/>
</dbReference>